<evidence type="ECO:0000256" key="9">
    <source>
        <dbReference type="SAM" id="Phobius"/>
    </source>
</evidence>
<evidence type="ECO:0000256" key="1">
    <source>
        <dbReference type="ARBA" id="ARBA00000085"/>
    </source>
</evidence>
<feature type="transmembrane region" description="Helical" evidence="9">
    <location>
        <begin position="22"/>
        <end position="49"/>
    </location>
</feature>
<dbReference type="Pfam" id="PF07730">
    <property type="entry name" value="HisKA_3"/>
    <property type="match status" value="1"/>
</dbReference>
<dbReference type="GO" id="GO:0005524">
    <property type="term" value="F:ATP binding"/>
    <property type="evidence" value="ECO:0007669"/>
    <property type="project" value="UniProtKB-KW"/>
</dbReference>
<keyword evidence="12" id="KW-1185">Reference proteome</keyword>
<keyword evidence="7" id="KW-0067">ATP-binding</keyword>
<dbReference type="PANTHER" id="PTHR24421">
    <property type="entry name" value="NITRATE/NITRITE SENSOR PROTEIN NARX-RELATED"/>
    <property type="match status" value="1"/>
</dbReference>
<dbReference type="InterPro" id="IPR050482">
    <property type="entry name" value="Sensor_HK_TwoCompSys"/>
</dbReference>
<evidence type="ECO:0000313" key="11">
    <source>
        <dbReference type="EMBL" id="MBB2891076.1"/>
    </source>
</evidence>
<feature type="transmembrane region" description="Helical" evidence="9">
    <location>
        <begin position="79"/>
        <end position="98"/>
    </location>
</feature>
<dbReference type="EC" id="2.7.13.3" evidence="2"/>
<dbReference type="GO" id="GO:0000155">
    <property type="term" value="F:phosphorelay sensor kinase activity"/>
    <property type="evidence" value="ECO:0007669"/>
    <property type="project" value="InterPro"/>
</dbReference>
<dbReference type="SUPFAM" id="SSF55874">
    <property type="entry name" value="ATPase domain of HSP90 chaperone/DNA topoisomerase II/histidine kinase"/>
    <property type="match status" value="1"/>
</dbReference>
<feature type="transmembrane region" description="Helical" evidence="9">
    <location>
        <begin position="56"/>
        <end position="73"/>
    </location>
</feature>
<evidence type="ECO:0000259" key="10">
    <source>
        <dbReference type="Pfam" id="PF07730"/>
    </source>
</evidence>
<accession>A0A839N601</accession>
<dbReference type="PANTHER" id="PTHR24421:SF10">
    <property type="entry name" value="NITRATE_NITRITE SENSOR PROTEIN NARQ"/>
    <property type="match status" value="1"/>
</dbReference>
<reference evidence="11 12" key="1">
    <citation type="submission" date="2020-08" db="EMBL/GenBank/DDBJ databases">
        <title>Sequencing the genomes of 1000 actinobacteria strains.</title>
        <authorList>
            <person name="Klenk H.-P."/>
        </authorList>
    </citation>
    <scope>NUCLEOTIDE SEQUENCE [LARGE SCALE GENOMIC DNA]</scope>
    <source>
        <strain evidence="11 12">DSM 105369</strain>
    </source>
</reference>
<keyword evidence="3" id="KW-0597">Phosphoprotein</keyword>
<organism evidence="11 12">
    <name type="scientific">Flexivirga oryzae</name>
    <dbReference type="NCBI Taxonomy" id="1794944"/>
    <lineage>
        <taxon>Bacteria</taxon>
        <taxon>Bacillati</taxon>
        <taxon>Actinomycetota</taxon>
        <taxon>Actinomycetes</taxon>
        <taxon>Micrococcales</taxon>
        <taxon>Dermacoccaceae</taxon>
        <taxon>Flexivirga</taxon>
    </lineage>
</organism>
<dbReference type="CDD" id="cd16917">
    <property type="entry name" value="HATPase_UhpB-NarQ-NarX-like"/>
    <property type="match status" value="1"/>
</dbReference>
<evidence type="ECO:0000256" key="8">
    <source>
        <dbReference type="ARBA" id="ARBA00023012"/>
    </source>
</evidence>
<dbReference type="GO" id="GO:0016020">
    <property type="term" value="C:membrane"/>
    <property type="evidence" value="ECO:0007669"/>
    <property type="project" value="InterPro"/>
</dbReference>
<evidence type="ECO:0000256" key="6">
    <source>
        <dbReference type="ARBA" id="ARBA00022777"/>
    </source>
</evidence>
<comment type="catalytic activity">
    <reaction evidence="1">
        <text>ATP + protein L-histidine = ADP + protein N-phospho-L-histidine.</text>
        <dbReference type="EC" id="2.7.13.3"/>
    </reaction>
</comment>
<dbReference type="InterPro" id="IPR036890">
    <property type="entry name" value="HATPase_C_sf"/>
</dbReference>
<comment type="caution">
    <text evidence="11">The sequence shown here is derived from an EMBL/GenBank/DDBJ whole genome shotgun (WGS) entry which is preliminary data.</text>
</comment>
<name>A0A839N601_9MICO</name>
<dbReference type="InterPro" id="IPR011712">
    <property type="entry name" value="Sig_transdc_His_kin_sub3_dim/P"/>
</dbReference>
<dbReference type="Gene3D" id="3.30.565.10">
    <property type="entry name" value="Histidine kinase-like ATPase, C-terminal domain"/>
    <property type="match status" value="1"/>
</dbReference>
<dbReference type="Proteomes" id="UP000559182">
    <property type="component" value="Unassembled WGS sequence"/>
</dbReference>
<gene>
    <name evidence="11" type="ORF">FHU39_001060</name>
</gene>
<evidence type="ECO:0000256" key="3">
    <source>
        <dbReference type="ARBA" id="ARBA00022553"/>
    </source>
</evidence>
<evidence type="ECO:0000256" key="7">
    <source>
        <dbReference type="ARBA" id="ARBA00022840"/>
    </source>
</evidence>
<keyword evidence="9" id="KW-0812">Transmembrane</keyword>
<keyword evidence="4" id="KW-0808">Transferase</keyword>
<evidence type="ECO:0000313" key="12">
    <source>
        <dbReference type="Proteomes" id="UP000559182"/>
    </source>
</evidence>
<dbReference type="Gene3D" id="1.20.5.1930">
    <property type="match status" value="1"/>
</dbReference>
<feature type="transmembrane region" description="Helical" evidence="9">
    <location>
        <begin position="137"/>
        <end position="160"/>
    </location>
</feature>
<keyword evidence="6 11" id="KW-0418">Kinase</keyword>
<evidence type="ECO:0000256" key="2">
    <source>
        <dbReference type="ARBA" id="ARBA00012438"/>
    </source>
</evidence>
<dbReference type="GO" id="GO:0046983">
    <property type="term" value="F:protein dimerization activity"/>
    <property type="evidence" value="ECO:0007669"/>
    <property type="project" value="InterPro"/>
</dbReference>
<evidence type="ECO:0000256" key="4">
    <source>
        <dbReference type="ARBA" id="ARBA00022679"/>
    </source>
</evidence>
<protein>
    <recommendedName>
        <fullName evidence="2">histidine kinase</fullName>
        <ecNumber evidence="2">2.7.13.3</ecNumber>
    </recommendedName>
</protein>
<dbReference type="AlphaFoldDB" id="A0A839N601"/>
<sequence length="402" mass="43242">MPQIWEQGRPSRRQLGFDLGCAAVYAAVVGVLYAAVGTGDAIVVLVLAAALAVRRLSLPAMVALGLVAAAIQFAHPGWYLRLAFADVAYAALFFVLGAHPRLAVRRFGLIAAGVGCAGLLVWMLIFVQDGPWALERVFPAVAVTALAALVCGGGWIAGYLQLQRRRRIQAALDAQVDAVERRRLADSYEHELQRSRAAADMHDIVAHSWAVVAAQADGARYALRSDPEATEQALEVIAETARSTIADLRTILAELRDPDADRSTPGNAQQERLIDRMRLTGMQIRYRSDGDPDTSTLLALTAYRLLGEALTNALKHGDLSRPVHVTQDWTDGYRLRVVNTIGERGEGTGHGVIGMMERATIAGGHLNAGPDGPHWVVEAVIPEPTRTGNAETASSTKESTRP</sequence>
<keyword evidence="5" id="KW-0547">Nucleotide-binding</keyword>
<dbReference type="EMBL" id="JACHVQ010000001">
    <property type="protein sequence ID" value="MBB2891076.1"/>
    <property type="molecule type" value="Genomic_DNA"/>
</dbReference>
<proteinExistence type="predicted"/>
<dbReference type="RefSeq" id="WP_183319386.1">
    <property type="nucleotide sequence ID" value="NZ_JACHVQ010000001.1"/>
</dbReference>
<keyword evidence="8" id="KW-0902">Two-component regulatory system</keyword>
<keyword evidence="9" id="KW-1133">Transmembrane helix</keyword>
<feature type="transmembrane region" description="Helical" evidence="9">
    <location>
        <begin position="107"/>
        <end position="125"/>
    </location>
</feature>
<feature type="domain" description="Signal transduction histidine kinase subgroup 3 dimerisation and phosphoacceptor" evidence="10">
    <location>
        <begin position="194"/>
        <end position="259"/>
    </location>
</feature>
<keyword evidence="9" id="KW-0472">Membrane</keyword>
<evidence type="ECO:0000256" key="5">
    <source>
        <dbReference type="ARBA" id="ARBA00022741"/>
    </source>
</evidence>